<dbReference type="InterPro" id="IPR018392">
    <property type="entry name" value="LysM"/>
</dbReference>
<sequence length="222" mass="25415">MKKSTLLLMVFFFVSCGKQSAPPLELQDTKSAQNSSEFERAKLPAPQEVTFAAEESSNADMQEHGPAIDMDADKNTVAEQQKNEIKIDPEVLFPDFAWEKYMVLPDDYLIKIAKKEYGDFRLWRNIYAWNKDDIGNNPNIIYPYNFLNIQKERVSAKTLEPTYFAYTVKSGDNLWNISGEKYGDAKSWIILLWDNEETIKANAGILTPGMTLKLREKLDPNA</sequence>
<organism evidence="2">
    <name type="scientific">marine metagenome</name>
    <dbReference type="NCBI Taxonomy" id="408172"/>
    <lineage>
        <taxon>unclassified sequences</taxon>
        <taxon>metagenomes</taxon>
        <taxon>ecological metagenomes</taxon>
    </lineage>
</organism>
<name>A0A381SLE2_9ZZZZ</name>
<dbReference type="PANTHER" id="PTHR34700">
    <property type="entry name" value="POTASSIUM BINDING PROTEIN KBP"/>
    <property type="match status" value="1"/>
</dbReference>
<dbReference type="InterPro" id="IPR036779">
    <property type="entry name" value="LysM_dom_sf"/>
</dbReference>
<dbReference type="Pfam" id="PF01476">
    <property type="entry name" value="LysM"/>
    <property type="match status" value="1"/>
</dbReference>
<feature type="domain" description="LysM" evidence="1">
    <location>
        <begin position="164"/>
        <end position="214"/>
    </location>
</feature>
<dbReference type="InterPro" id="IPR052196">
    <property type="entry name" value="Bact_Kbp"/>
</dbReference>
<evidence type="ECO:0000313" key="2">
    <source>
        <dbReference type="EMBL" id="SVA04872.1"/>
    </source>
</evidence>
<reference evidence="2" key="1">
    <citation type="submission" date="2018-05" db="EMBL/GenBank/DDBJ databases">
        <authorList>
            <person name="Lanie J.A."/>
            <person name="Ng W.-L."/>
            <person name="Kazmierczak K.M."/>
            <person name="Andrzejewski T.M."/>
            <person name="Davidsen T.M."/>
            <person name="Wayne K.J."/>
            <person name="Tettelin H."/>
            <person name="Glass J.I."/>
            <person name="Rusch D."/>
            <person name="Podicherti R."/>
            <person name="Tsui H.-C.T."/>
            <person name="Winkler M.E."/>
        </authorList>
    </citation>
    <scope>NUCLEOTIDE SEQUENCE</scope>
</reference>
<evidence type="ECO:0000259" key="1">
    <source>
        <dbReference type="PROSITE" id="PS51782"/>
    </source>
</evidence>
<dbReference type="PANTHER" id="PTHR34700:SF4">
    <property type="entry name" value="PHAGE-LIKE ELEMENT PBSX PROTEIN XKDP"/>
    <property type="match status" value="1"/>
</dbReference>
<accession>A0A381SLE2</accession>
<dbReference type="Gene3D" id="3.10.350.10">
    <property type="entry name" value="LysM domain"/>
    <property type="match status" value="2"/>
</dbReference>
<proteinExistence type="predicted"/>
<dbReference type="EMBL" id="UINC01003273">
    <property type="protein sequence ID" value="SVA04872.1"/>
    <property type="molecule type" value="Genomic_DNA"/>
</dbReference>
<protein>
    <recommendedName>
        <fullName evidence="1">LysM domain-containing protein</fullName>
    </recommendedName>
</protein>
<gene>
    <name evidence="2" type="ORF">METZ01_LOCUS57726</name>
</gene>
<dbReference type="PROSITE" id="PS51257">
    <property type="entry name" value="PROKAR_LIPOPROTEIN"/>
    <property type="match status" value="1"/>
</dbReference>
<dbReference type="PROSITE" id="PS51782">
    <property type="entry name" value="LYSM"/>
    <property type="match status" value="1"/>
</dbReference>
<dbReference type="CDD" id="cd00118">
    <property type="entry name" value="LysM"/>
    <property type="match status" value="1"/>
</dbReference>
<dbReference type="AlphaFoldDB" id="A0A381SLE2"/>